<protein>
    <submittedName>
        <fullName evidence="1">Uncharacterized protein</fullName>
    </submittedName>
</protein>
<feature type="non-terminal residue" evidence="1">
    <location>
        <position position="1"/>
    </location>
</feature>
<evidence type="ECO:0000313" key="2">
    <source>
        <dbReference type="Proteomes" id="UP001381693"/>
    </source>
</evidence>
<dbReference type="EMBL" id="JAXCGZ010013748">
    <property type="protein sequence ID" value="KAK7072010.1"/>
    <property type="molecule type" value="Genomic_DNA"/>
</dbReference>
<feature type="non-terminal residue" evidence="1">
    <location>
        <position position="82"/>
    </location>
</feature>
<comment type="caution">
    <text evidence="1">The sequence shown here is derived from an EMBL/GenBank/DDBJ whole genome shotgun (WGS) entry which is preliminary data.</text>
</comment>
<gene>
    <name evidence="1" type="ORF">SK128_001687</name>
</gene>
<sequence>PSEELHWQGIMIQRLIWGGLSRADKEEAKSCLLAFMSPVFPKSTKTILIELGRAFHIPLPVSMHAFSSILFIDLHLERKIDY</sequence>
<reference evidence="1 2" key="1">
    <citation type="submission" date="2023-11" db="EMBL/GenBank/DDBJ databases">
        <title>Halocaridina rubra genome assembly.</title>
        <authorList>
            <person name="Smith C."/>
        </authorList>
    </citation>
    <scope>NUCLEOTIDE SEQUENCE [LARGE SCALE GENOMIC DNA]</scope>
    <source>
        <strain evidence="1">EP-1</strain>
        <tissue evidence="1">Whole</tissue>
    </source>
</reference>
<evidence type="ECO:0000313" key="1">
    <source>
        <dbReference type="EMBL" id="KAK7072010.1"/>
    </source>
</evidence>
<accession>A0AAN9A4E4</accession>
<dbReference type="AlphaFoldDB" id="A0AAN9A4E4"/>
<name>A0AAN9A4E4_HALRR</name>
<organism evidence="1 2">
    <name type="scientific">Halocaridina rubra</name>
    <name type="common">Hawaiian red shrimp</name>
    <dbReference type="NCBI Taxonomy" id="373956"/>
    <lineage>
        <taxon>Eukaryota</taxon>
        <taxon>Metazoa</taxon>
        <taxon>Ecdysozoa</taxon>
        <taxon>Arthropoda</taxon>
        <taxon>Crustacea</taxon>
        <taxon>Multicrustacea</taxon>
        <taxon>Malacostraca</taxon>
        <taxon>Eumalacostraca</taxon>
        <taxon>Eucarida</taxon>
        <taxon>Decapoda</taxon>
        <taxon>Pleocyemata</taxon>
        <taxon>Caridea</taxon>
        <taxon>Atyoidea</taxon>
        <taxon>Atyidae</taxon>
        <taxon>Halocaridina</taxon>
    </lineage>
</organism>
<keyword evidence="2" id="KW-1185">Reference proteome</keyword>
<dbReference type="Proteomes" id="UP001381693">
    <property type="component" value="Unassembled WGS sequence"/>
</dbReference>
<proteinExistence type="predicted"/>